<comment type="caution">
    <text evidence="1">The sequence shown here is derived from an EMBL/GenBank/DDBJ whole genome shotgun (WGS) entry which is preliminary data.</text>
</comment>
<accession>A0A090WSS6</accession>
<sequence length="42" mass="5098">MKDKHFIHIAKKYINNVATKDEKRQVDNFYDAMQEKHKSIPH</sequence>
<proteinExistence type="predicted"/>
<dbReference type="Proteomes" id="UP000029643">
    <property type="component" value="Unassembled WGS sequence"/>
</dbReference>
<gene>
    <name evidence="1" type="ORF">JCM19274_3621</name>
</gene>
<organism evidence="1 2">
    <name type="scientific">Algibacter lectus</name>
    <dbReference type="NCBI Taxonomy" id="221126"/>
    <lineage>
        <taxon>Bacteria</taxon>
        <taxon>Pseudomonadati</taxon>
        <taxon>Bacteroidota</taxon>
        <taxon>Flavobacteriia</taxon>
        <taxon>Flavobacteriales</taxon>
        <taxon>Flavobacteriaceae</taxon>
        <taxon>Algibacter</taxon>
    </lineage>
</organism>
<dbReference type="EMBL" id="BBNU01000009">
    <property type="protein sequence ID" value="GAL80051.1"/>
    <property type="molecule type" value="Genomic_DNA"/>
</dbReference>
<dbReference type="RefSeq" id="WP_262480766.1">
    <property type="nucleotide sequence ID" value="NZ_BBNU01000009.1"/>
</dbReference>
<protein>
    <submittedName>
        <fullName evidence="1">Uncharacterized protein</fullName>
    </submittedName>
</protein>
<dbReference type="AlphaFoldDB" id="A0A090WSS6"/>
<evidence type="ECO:0000313" key="1">
    <source>
        <dbReference type="EMBL" id="GAL80051.1"/>
    </source>
</evidence>
<reference evidence="1 2" key="1">
    <citation type="journal article" date="2014" name="Genome Announc.">
        <title>Draft Genome Sequences of Marine Flavobacterium Algibacter lectus Strains SS8 and NR4.</title>
        <authorList>
            <person name="Takatani N."/>
            <person name="Nakanishi M."/>
            <person name="Meirelles P."/>
            <person name="Mino S."/>
            <person name="Suda W."/>
            <person name="Oshima K."/>
            <person name="Hattori M."/>
            <person name="Ohkuma M."/>
            <person name="Hosokawa M."/>
            <person name="Miyashita K."/>
            <person name="Thompson F.L."/>
            <person name="Niwa A."/>
            <person name="Sawabe T."/>
            <person name="Sawabe T."/>
        </authorList>
    </citation>
    <scope>NUCLEOTIDE SEQUENCE [LARGE SCALE GENOMIC DNA]</scope>
    <source>
        <strain evidence="2">JCM19274</strain>
    </source>
</reference>
<evidence type="ECO:0000313" key="2">
    <source>
        <dbReference type="Proteomes" id="UP000029643"/>
    </source>
</evidence>
<name>A0A090WSS6_9FLAO</name>